<organism evidence="2 3">
    <name type="scientific">Araneus ventricosus</name>
    <name type="common">Orbweaver spider</name>
    <name type="synonym">Epeira ventricosa</name>
    <dbReference type="NCBI Taxonomy" id="182803"/>
    <lineage>
        <taxon>Eukaryota</taxon>
        <taxon>Metazoa</taxon>
        <taxon>Ecdysozoa</taxon>
        <taxon>Arthropoda</taxon>
        <taxon>Chelicerata</taxon>
        <taxon>Arachnida</taxon>
        <taxon>Araneae</taxon>
        <taxon>Araneomorphae</taxon>
        <taxon>Entelegynae</taxon>
        <taxon>Araneoidea</taxon>
        <taxon>Araneidae</taxon>
        <taxon>Araneus</taxon>
    </lineage>
</organism>
<evidence type="ECO:0000313" key="2">
    <source>
        <dbReference type="EMBL" id="GBN18721.1"/>
    </source>
</evidence>
<feature type="region of interest" description="Disordered" evidence="1">
    <location>
        <begin position="74"/>
        <end position="135"/>
    </location>
</feature>
<keyword evidence="3" id="KW-1185">Reference proteome</keyword>
<dbReference type="AlphaFoldDB" id="A0A4Y2LV76"/>
<evidence type="ECO:0000313" key="3">
    <source>
        <dbReference type="Proteomes" id="UP000499080"/>
    </source>
</evidence>
<dbReference type="EMBL" id="BGPR01006407">
    <property type="protein sequence ID" value="GBN18721.1"/>
    <property type="molecule type" value="Genomic_DNA"/>
</dbReference>
<name>A0A4Y2LV76_ARAVE</name>
<accession>A0A4Y2LV76</accession>
<evidence type="ECO:0000256" key="1">
    <source>
        <dbReference type="SAM" id="MobiDB-lite"/>
    </source>
</evidence>
<sequence>MGRPHLPNASFLSPAKELKSCGLCMPDSQMRYDTPPVPSDLVHCFPFLNRRIYLLLTKPTSYEKEMQRLRKLLDKVESDEDSDFSNEDNGPEDILEENFSDHESFSEHDTESEEDGYPGNEEVNNSEWFSSKDDE</sequence>
<reference evidence="2 3" key="1">
    <citation type="journal article" date="2019" name="Sci. Rep.">
        <title>Orb-weaving spider Araneus ventricosus genome elucidates the spidroin gene catalogue.</title>
        <authorList>
            <person name="Kono N."/>
            <person name="Nakamura H."/>
            <person name="Ohtoshi R."/>
            <person name="Moran D.A.P."/>
            <person name="Shinohara A."/>
            <person name="Yoshida Y."/>
            <person name="Fujiwara M."/>
            <person name="Mori M."/>
            <person name="Tomita M."/>
            <person name="Arakawa K."/>
        </authorList>
    </citation>
    <scope>NUCLEOTIDE SEQUENCE [LARGE SCALE GENOMIC DNA]</scope>
</reference>
<dbReference type="OrthoDB" id="6779804at2759"/>
<dbReference type="Proteomes" id="UP000499080">
    <property type="component" value="Unassembled WGS sequence"/>
</dbReference>
<proteinExistence type="predicted"/>
<feature type="compositionally biased region" description="Basic and acidic residues" evidence="1">
    <location>
        <begin position="99"/>
        <end position="109"/>
    </location>
</feature>
<protein>
    <submittedName>
        <fullName evidence="2">Uncharacterized protein</fullName>
    </submittedName>
</protein>
<feature type="compositionally biased region" description="Acidic residues" evidence="1">
    <location>
        <begin position="77"/>
        <end position="98"/>
    </location>
</feature>
<gene>
    <name evidence="2" type="ORF">AVEN_137462_1</name>
</gene>
<comment type="caution">
    <text evidence="2">The sequence shown here is derived from an EMBL/GenBank/DDBJ whole genome shotgun (WGS) entry which is preliminary data.</text>
</comment>